<keyword evidence="8 9" id="KW-0975">Bacterial flagellum</keyword>
<evidence type="ECO:0000256" key="3">
    <source>
        <dbReference type="ARBA" id="ARBA00007971"/>
    </source>
</evidence>
<comment type="similarity">
    <text evidence="3 9">Belongs to the FliF family.</text>
</comment>
<dbReference type="Gene3D" id="3.30.300.30">
    <property type="match status" value="1"/>
</dbReference>
<evidence type="ECO:0000256" key="2">
    <source>
        <dbReference type="ARBA" id="ARBA00004651"/>
    </source>
</evidence>
<sequence>MTDRLPAPVRRVTDTFRSFTPGQKAVTIAAVVALIVGAYFFATWASKPTYSILFNNLSNKDASAIVESLQKSGTSYELANDGQTVLVPQDQVNELRLSLSSEGLPGDEGTGYSLLDQQGITTSDFMQKTNYQRALEGELANTIKSIEGVEAATVHLVIPQKDVFADNQDTPTASVLVASSSTRPLSSDQVQSIVHLVASSVEGLDPTQVTVAGSDGKILSTGGGAAIGTGGDSGAEAQTVAFQNRMNSSLQKLVESLVGPGHAVVTTNAVLDFDQTSTQTKTYNADPSVPALSESNSREAYNGAQNCAGGVLGPDNIAGPGCTTGSTGEQGQYENSTSVKNNAINETQETRKSAPGKISKLTVAVLLDSSVAGTVDPAQVQQLVSAAAGIDATRGDTIAVSAMPFDTSAAQAAQSALSASTAAAQQAKQMSLIKTGALGAIVLALLFLAWRFSRRGKKRRGLTPEERKHLEDMQAALEAQRLAELNQAIPAQMLEAGTAMDDTNVQAREERQREIEQMVKDQPDEMAVLLRGWLSADATR</sequence>
<organism evidence="13 14">
    <name type="scientific">Paractinoplanes deccanensis</name>
    <dbReference type="NCBI Taxonomy" id="113561"/>
    <lineage>
        <taxon>Bacteria</taxon>
        <taxon>Bacillati</taxon>
        <taxon>Actinomycetota</taxon>
        <taxon>Actinomycetes</taxon>
        <taxon>Micromonosporales</taxon>
        <taxon>Micromonosporaceae</taxon>
        <taxon>Paractinoplanes</taxon>
    </lineage>
</organism>
<feature type="domain" description="Flagellar M-ring C-terminal" evidence="12">
    <location>
        <begin position="255"/>
        <end position="405"/>
    </location>
</feature>
<name>A0ABQ3YD22_9ACTN</name>
<evidence type="ECO:0000256" key="5">
    <source>
        <dbReference type="ARBA" id="ARBA00022692"/>
    </source>
</evidence>
<comment type="function">
    <text evidence="9">The M ring may be actively involved in energy transduction.</text>
</comment>
<dbReference type="Pfam" id="PF08345">
    <property type="entry name" value="YscJ_FliF_C"/>
    <property type="match status" value="1"/>
</dbReference>
<accession>A0ABQ3YD22</accession>
<dbReference type="NCBIfam" id="TIGR00206">
    <property type="entry name" value="fliF"/>
    <property type="match status" value="1"/>
</dbReference>
<dbReference type="PANTHER" id="PTHR30046">
    <property type="entry name" value="FLAGELLAR M-RING PROTEIN"/>
    <property type="match status" value="1"/>
</dbReference>
<keyword evidence="13" id="KW-0969">Cilium</keyword>
<dbReference type="Pfam" id="PF01514">
    <property type="entry name" value="YscJ_FliF"/>
    <property type="match status" value="1"/>
</dbReference>
<dbReference type="InterPro" id="IPR000067">
    <property type="entry name" value="FlgMring_FliF"/>
</dbReference>
<dbReference type="PRINTS" id="PR01009">
    <property type="entry name" value="FLGMRINGFLIF"/>
</dbReference>
<evidence type="ECO:0000313" key="13">
    <source>
        <dbReference type="EMBL" id="GID77892.1"/>
    </source>
</evidence>
<keyword evidence="5 10" id="KW-0812">Transmembrane</keyword>
<feature type="transmembrane region" description="Helical" evidence="10">
    <location>
        <begin position="25"/>
        <end position="45"/>
    </location>
</feature>
<dbReference type="InterPro" id="IPR006182">
    <property type="entry name" value="FliF_N_dom"/>
</dbReference>
<dbReference type="InterPro" id="IPR045851">
    <property type="entry name" value="AMP-bd_C_sf"/>
</dbReference>
<evidence type="ECO:0000259" key="11">
    <source>
        <dbReference type="Pfam" id="PF01514"/>
    </source>
</evidence>
<dbReference type="InterPro" id="IPR043427">
    <property type="entry name" value="YscJ/FliF"/>
</dbReference>
<evidence type="ECO:0000256" key="9">
    <source>
        <dbReference type="PIRNR" id="PIRNR004862"/>
    </source>
</evidence>
<protein>
    <recommendedName>
        <fullName evidence="9">Flagellar M-ring protein</fullName>
    </recommendedName>
</protein>
<evidence type="ECO:0000259" key="12">
    <source>
        <dbReference type="Pfam" id="PF08345"/>
    </source>
</evidence>
<keyword evidence="6 10" id="KW-1133">Transmembrane helix</keyword>
<feature type="domain" description="Flagellar M-ring N-terminal" evidence="11">
    <location>
        <begin position="46"/>
        <end position="220"/>
    </location>
</feature>
<reference evidence="13 14" key="1">
    <citation type="submission" date="2021-01" db="EMBL/GenBank/DDBJ databases">
        <title>Whole genome shotgun sequence of Actinoplanes deccanensis NBRC 13994.</title>
        <authorList>
            <person name="Komaki H."/>
            <person name="Tamura T."/>
        </authorList>
    </citation>
    <scope>NUCLEOTIDE SEQUENCE [LARGE SCALE GENOMIC DNA]</scope>
    <source>
        <strain evidence="13 14">NBRC 13994</strain>
    </source>
</reference>
<keyword evidence="14" id="KW-1185">Reference proteome</keyword>
<evidence type="ECO:0000256" key="1">
    <source>
        <dbReference type="ARBA" id="ARBA00004117"/>
    </source>
</evidence>
<dbReference type="EMBL" id="BOMI01000132">
    <property type="protein sequence ID" value="GID77892.1"/>
    <property type="molecule type" value="Genomic_DNA"/>
</dbReference>
<evidence type="ECO:0000256" key="8">
    <source>
        <dbReference type="ARBA" id="ARBA00023143"/>
    </source>
</evidence>
<dbReference type="InterPro" id="IPR013556">
    <property type="entry name" value="Flag_M-ring_C"/>
</dbReference>
<evidence type="ECO:0000256" key="7">
    <source>
        <dbReference type="ARBA" id="ARBA00023136"/>
    </source>
</evidence>
<dbReference type="PANTHER" id="PTHR30046:SF0">
    <property type="entry name" value="FLAGELLAR M-RING PROTEIN"/>
    <property type="match status" value="1"/>
</dbReference>
<evidence type="ECO:0000256" key="10">
    <source>
        <dbReference type="SAM" id="Phobius"/>
    </source>
</evidence>
<dbReference type="RefSeq" id="WP_203772301.1">
    <property type="nucleotide sequence ID" value="NZ_BAAABO010000022.1"/>
</dbReference>
<evidence type="ECO:0000313" key="14">
    <source>
        <dbReference type="Proteomes" id="UP000609879"/>
    </source>
</evidence>
<comment type="subcellular location">
    <subcellularLocation>
        <location evidence="1 9">Bacterial flagellum basal body</location>
    </subcellularLocation>
    <subcellularLocation>
        <location evidence="2">Cell membrane</location>
        <topology evidence="2">Multi-pass membrane protein</topology>
    </subcellularLocation>
</comment>
<comment type="caution">
    <text evidence="13">The sequence shown here is derived from an EMBL/GenBank/DDBJ whole genome shotgun (WGS) entry which is preliminary data.</text>
</comment>
<evidence type="ECO:0000256" key="4">
    <source>
        <dbReference type="ARBA" id="ARBA00022475"/>
    </source>
</evidence>
<dbReference type="Proteomes" id="UP000609879">
    <property type="component" value="Unassembled WGS sequence"/>
</dbReference>
<feature type="transmembrane region" description="Helical" evidence="10">
    <location>
        <begin position="432"/>
        <end position="450"/>
    </location>
</feature>
<keyword evidence="4" id="KW-1003">Cell membrane</keyword>
<keyword evidence="13" id="KW-0282">Flagellum</keyword>
<evidence type="ECO:0000256" key="6">
    <source>
        <dbReference type="ARBA" id="ARBA00022989"/>
    </source>
</evidence>
<proteinExistence type="inferred from homology"/>
<gene>
    <name evidence="13" type="ORF">Ade02nite_65330</name>
</gene>
<keyword evidence="13" id="KW-0966">Cell projection</keyword>
<dbReference type="PIRSF" id="PIRSF004862">
    <property type="entry name" value="FliF"/>
    <property type="match status" value="1"/>
</dbReference>
<keyword evidence="7 10" id="KW-0472">Membrane</keyword>